<evidence type="ECO:0000313" key="2">
    <source>
        <dbReference type="EMBL" id="CAP92544.1"/>
    </source>
</evidence>
<name>B6H2L9_PENRW</name>
<reference evidence="2 3" key="1">
    <citation type="journal article" date="2008" name="Nat. Biotechnol.">
        <title>Genome sequencing and analysis of the filamentous fungus Penicillium chrysogenum.</title>
        <authorList>
            <person name="van den Berg M.A."/>
            <person name="Albang R."/>
            <person name="Albermann K."/>
            <person name="Badger J.H."/>
            <person name="Daran J.-M."/>
            <person name="Driessen A.J.M."/>
            <person name="Garcia-Estrada C."/>
            <person name="Fedorova N.D."/>
            <person name="Harris D.M."/>
            <person name="Heijne W.H.M."/>
            <person name="Joardar V.S."/>
            <person name="Kiel J.A.K.W."/>
            <person name="Kovalchuk A."/>
            <person name="Martin J.F."/>
            <person name="Nierman W.C."/>
            <person name="Nijland J.G."/>
            <person name="Pronk J.T."/>
            <person name="Roubos J.A."/>
            <person name="van der Klei I.J."/>
            <person name="van Peij N.N.M.E."/>
            <person name="Veenhuis M."/>
            <person name="von Doehren H."/>
            <person name="Wagner C."/>
            <person name="Wortman J.R."/>
            <person name="Bovenberg R.A.L."/>
        </authorList>
    </citation>
    <scope>NUCLEOTIDE SEQUENCE [LARGE SCALE GENOMIC DNA]</scope>
    <source>
        <strain evidence="3">ATCC 28089 / DSM 1075 / NRRL 1951 / Wisconsin 54-1255</strain>
    </source>
</reference>
<sequence>MSSTTTLTTPAGPRPCFMLPLERLRESISLPFSLSRPSGFCQIRASTTRFSDSGYVPELRSRGVVPSTEKLERSTDLEEQIQFAGSGRAKDGYGISPLEFQSKEEQMAFYDGHDVEDPQGLLSWQDNLIQEICPKRTISISVDQLPSNSTATAEEGKHSRMPIPTSPVRPTLPSLPTIPTLPSSPTLPTSPNNRRIIRPKLKFNQRKRLTFTTPTFSFMSTNSRSRSAEHLKKQSFSTEESLHSGVALKALPLLSPFLPSRDSAVRTPKQKFLCLFHSQVSQVSQVNH</sequence>
<evidence type="ECO:0000313" key="3">
    <source>
        <dbReference type="Proteomes" id="UP000000724"/>
    </source>
</evidence>
<feature type="region of interest" description="Disordered" evidence="1">
    <location>
        <begin position="146"/>
        <end position="196"/>
    </location>
</feature>
<dbReference type="EMBL" id="AM920428">
    <property type="protein sequence ID" value="CAP92544.1"/>
    <property type="molecule type" value="Genomic_DNA"/>
</dbReference>
<feature type="compositionally biased region" description="Low complexity" evidence="1">
    <location>
        <begin position="171"/>
        <end position="191"/>
    </location>
</feature>
<dbReference type="OrthoDB" id="10267910at2759"/>
<organism evidence="2 3">
    <name type="scientific">Penicillium rubens (strain ATCC 28089 / DSM 1075 / NRRL 1951 / Wisconsin 54-1255)</name>
    <name type="common">Penicillium chrysogenum</name>
    <dbReference type="NCBI Taxonomy" id="500485"/>
    <lineage>
        <taxon>Eukaryota</taxon>
        <taxon>Fungi</taxon>
        <taxon>Dikarya</taxon>
        <taxon>Ascomycota</taxon>
        <taxon>Pezizomycotina</taxon>
        <taxon>Eurotiomycetes</taxon>
        <taxon>Eurotiomycetidae</taxon>
        <taxon>Eurotiales</taxon>
        <taxon>Aspergillaceae</taxon>
        <taxon>Penicillium</taxon>
        <taxon>Penicillium chrysogenum species complex</taxon>
    </lineage>
</organism>
<gene>
    <name evidence="2" type="ORF">Pc13g14750</name>
    <name evidence="2" type="ORF">PCH_Pc13g14750</name>
</gene>
<dbReference type="AlphaFoldDB" id="B6H2L9"/>
<keyword evidence="3" id="KW-1185">Reference proteome</keyword>
<evidence type="ECO:0000256" key="1">
    <source>
        <dbReference type="SAM" id="MobiDB-lite"/>
    </source>
</evidence>
<protein>
    <submittedName>
        <fullName evidence="2">Uncharacterized protein</fullName>
    </submittedName>
</protein>
<proteinExistence type="predicted"/>
<accession>B6H2L9</accession>
<dbReference type="Proteomes" id="UP000000724">
    <property type="component" value="Contig Pc00c13"/>
</dbReference>
<dbReference type="HOGENOM" id="CLU_966760_0_0_1"/>
<dbReference type="VEuPathDB" id="FungiDB:PCH_Pc13g14750"/>